<evidence type="ECO:0000313" key="3">
    <source>
        <dbReference type="Proteomes" id="UP000501690"/>
    </source>
</evidence>
<evidence type="ECO:0000313" key="2">
    <source>
        <dbReference type="EMBL" id="QCD83584.1"/>
    </source>
</evidence>
<gene>
    <name evidence="2" type="ORF">DEO72_LG2g3930</name>
</gene>
<keyword evidence="1" id="KW-0472">Membrane</keyword>
<keyword evidence="1" id="KW-0812">Transmembrane</keyword>
<accession>A0A4D6L579</accession>
<dbReference type="Proteomes" id="UP000501690">
    <property type="component" value="Linkage Group LG2"/>
</dbReference>
<keyword evidence="3" id="KW-1185">Reference proteome</keyword>
<sequence>MEIISYDTLVSPTVDEASQSSCVIRELSDNEVVYQRDVEGDNNKGNVPNMSMTRNPQKYKSWSRLMMTPAELETMSILDNLPHRLHTCNFLQVYMFKDRLSAFDGMTYSFLSISLILFLTFFYAYVMAATDLRVGECFFKDMLACHGVIDTVGVGTSRTGGASEACPFVAVVAIPSVMVEDEKGKEIRKSISSSSVKKASKSSSGKELLSCHLHVADKLASRTLVLRKKRASSLYRLCDLNVEKLNAKLKELAASIKSTLDANVELNGRVWKSIRLPERWLIVEREGEDKDTRLTPFHN</sequence>
<evidence type="ECO:0000256" key="1">
    <source>
        <dbReference type="SAM" id="Phobius"/>
    </source>
</evidence>
<keyword evidence="1" id="KW-1133">Transmembrane helix</keyword>
<dbReference type="AlphaFoldDB" id="A0A4D6L579"/>
<reference evidence="2 3" key="1">
    <citation type="submission" date="2019-04" db="EMBL/GenBank/DDBJ databases">
        <title>An improved genome assembly and genetic linkage map for asparagus bean, Vigna unguiculata ssp. sesquipedialis.</title>
        <authorList>
            <person name="Xia Q."/>
            <person name="Zhang R."/>
            <person name="Dong Y."/>
        </authorList>
    </citation>
    <scope>NUCLEOTIDE SEQUENCE [LARGE SCALE GENOMIC DNA]</scope>
    <source>
        <tissue evidence="2">Leaf</tissue>
    </source>
</reference>
<proteinExistence type="predicted"/>
<protein>
    <submittedName>
        <fullName evidence="2">Uncharacterized protein</fullName>
    </submittedName>
</protein>
<dbReference type="EMBL" id="CP039346">
    <property type="protein sequence ID" value="QCD83584.1"/>
    <property type="molecule type" value="Genomic_DNA"/>
</dbReference>
<name>A0A4D6L579_VIGUN</name>
<feature type="transmembrane region" description="Helical" evidence="1">
    <location>
        <begin position="105"/>
        <end position="126"/>
    </location>
</feature>
<organism evidence="2 3">
    <name type="scientific">Vigna unguiculata</name>
    <name type="common">Cowpea</name>
    <dbReference type="NCBI Taxonomy" id="3917"/>
    <lineage>
        <taxon>Eukaryota</taxon>
        <taxon>Viridiplantae</taxon>
        <taxon>Streptophyta</taxon>
        <taxon>Embryophyta</taxon>
        <taxon>Tracheophyta</taxon>
        <taxon>Spermatophyta</taxon>
        <taxon>Magnoliopsida</taxon>
        <taxon>eudicotyledons</taxon>
        <taxon>Gunneridae</taxon>
        <taxon>Pentapetalae</taxon>
        <taxon>rosids</taxon>
        <taxon>fabids</taxon>
        <taxon>Fabales</taxon>
        <taxon>Fabaceae</taxon>
        <taxon>Papilionoideae</taxon>
        <taxon>50 kb inversion clade</taxon>
        <taxon>NPAAA clade</taxon>
        <taxon>indigoferoid/millettioid clade</taxon>
        <taxon>Phaseoleae</taxon>
        <taxon>Vigna</taxon>
    </lineage>
</organism>